<evidence type="ECO:0000256" key="1">
    <source>
        <dbReference type="ARBA" id="ARBA00023002"/>
    </source>
</evidence>
<dbReference type="InterPro" id="IPR011251">
    <property type="entry name" value="Luciferase-like_dom"/>
</dbReference>
<dbReference type="Pfam" id="PF00296">
    <property type="entry name" value="Bac_luciferase"/>
    <property type="match status" value="1"/>
</dbReference>
<dbReference type="NCBIfam" id="TIGR03857">
    <property type="entry name" value="F420_MSMEG_2249"/>
    <property type="match status" value="1"/>
</dbReference>
<evidence type="ECO:0000259" key="2">
    <source>
        <dbReference type="Pfam" id="PF00296"/>
    </source>
</evidence>
<evidence type="ECO:0000313" key="4">
    <source>
        <dbReference type="Proteomes" id="UP000466578"/>
    </source>
</evidence>
<protein>
    <submittedName>
        <fullName evidence="3">LLM class F420-dependent oxidoreductase</fullName>
    </submittedName>
</protein>
<evidence type="ECO:0000313" key="3">
    <source>
        <dbReference type="EMBL" id="BBY71358.1"/>
    </source>
</evidence>
<keyword evidence="1" id="KW-0560">Oxidoreductase</keyword>
<keyword evidence="4" id="KW-1185">Reference proteome</keyword>
<feature type="domain" description="Luciferase-like" evidence="2">
    <location>
        <begin position="37"/>
        <end position="346"/>
    </location>
</feature>
<dbReference type="PANTHER" id="PTHR43244:SF1">
    <property type="entry name" value="5,10-METHYLENETETRAHYDROMETHANOPTERIN REDUCTASE"/>
    <property type="match status" value="1"/>
</dbReference>
<dbReference type="EMBL" id="AP022597">
    <property type="protein sequence ID" value="BBY71358.1"/>
    <property type="molecule type" value="Genomic_DNA"/>
</dbReference>
<organism evidence="3 4">
    <name type="scientific">Mycobacterium paraintracellulare</name>
    <dbReference type="NCBI Taxonomy" id="1138383"/>
    <lineage>
        <taxon>Bacteria</taxon>
        <taxon>Bacillati</taxon>
        <taxon>Actinomycetota</taxon>
        <taxon>Actinomycetes</taxon>
        <taxon>Mycobacteriales</taxon>
        <taxon>Mycobacteriaceae</taxon>
        <taxon>Mycobacterium</taxon>
        <taxon>Mycobacterium avium complex (MAC)</taxon>
    </lineage>
</organism>
<sequence>MFNENHSPVNDLSAYLIAGRVVSQLPENPVNETAARTVTQGIDDGVDAERLGFANVYFSERWNLKEAGVVLGAIGARTTRVGLGTGLVSPARRHLLHMAAFGATMHAAAGPRFLLGLGRGDHAYLRHEGLKTAGFEGVVDYVKLLRRLWAGEVVTYDGPAGTYRDIKLGDVYHGPAPKVLYGTFGLPKAAKAVAEAFDGVILPPTMTPAATAASVARLRRACQAAGRDPASLRVVQCVITAPDLADDETRALAHARAVTYLQAPEYGNALAKVNGWSLGPVERLRAALEVARKSSGDELVDTAFHRVQLMEAAALIPDEWMTESCALGSVAQCAEKLRQFKHAGADEITTYGSTPGQNAGLIAAWRNASHETSR</sequence>
<reference evidence="3 4" key="1">
    <citation type="journal article" date="2019" name="Emerg. Microbes Infect.">
        <title>Comprehensive subspecies identification of 175 nontuberculous mycobacteria species based on 7547 genomic profiles.</title>
        <authorList>
            <person name="Matsumoto Y."/>
            <person name="Kinjo T."/>
            <person name="Motooka D."/>
            <person name="Nabeya D."/>
            <person name="Jung N."/>
            <person name="Uechi K."/>
            <person name="Horii T."/>
            <person name="Iida T."/>
            <person name="Fujita J."/>
            <person name="Nakamura S."/>
        </authorList>
    </citation>
    <scope>NUCLEOTIDE SEQUENCE [LARGE SCALE GENOMIC DNA]</scope>
    <source>
        <strain evidence="3 4">JCM 30622</strain>
    </source>
</reference>
<name>A0ABM7KB67_9MYCO</name>
<gene>
    <name evidence="3" type="ORF">MPRI_35450</name>
</gene>
<dbReference type="Gene3D" id="3.20.20.30">
    <property type="entry name" value="Luciferase-like domain"/>
    <property type="match status" value="1"/>
</dbReference>
<dbReference type="InterPro" id="IPR022378">
    <property type="entry name" value="F420_OxRdatse_MSMEG2249_pred"/>
</dbReference>
<accession>A0ABM7KB67</accession>
<dbReference type="InterPro" id="IPR050564">
    <property type="entry name" value="F420-G6PD/mer"/>
</dbReference>
<dbReference type="PANTHER" id="PTHR43244">
    <property type="match status" value="1"/>
</dbReference>
<proteinExistence type="predicted"/>
<dbReference type="SUPFAM" id="SSF51679">
    <property type="entry name" value="Bacterial luciferase-like"/>
    <property type="match status" value="1"/>
</dbReference>
<dbReference type="InterPro" id="IPR036661">
    <property type="entry name" value="Luciferase-like_sf"/>
</dbReference>
<dbReference type="Proteomes" id="UP000466578">
    <property type="component" value="Chromosome"/>
</dbReference>